<sequence length="97" mass="11561">MQFRRCPVAMFLRMESWQASHICDFTQELPKPCLHTHDAAVRLHRSQCQRQMHMQPLFASASHHPSPTRHCIRRHASSSRLCATRSWQDFRRKPARR</sequence>
<dbReference type="EMBL" id="LSBH01000004">
    <property type="protein sequence ID" value="OAQ80489.1"/>
    <property type="molecule type" value="Genomic_DNA"/>
</dbReference>
<dbReference type="EMBL" id="LSBI01000006">
    <property type="protein sequence ID" value="OAQ88102.1"/>
    <property type="molecule type" value="Genomic_DNA"/>
</dbReference>
<reference evidence="1 3" key="1">
    <citation type="submission" date="2016-01" db="EMBL/GenBank/DDBJ databases">
        <title>Biosynthesis of antibiotic leucinostatins and their inhibition on Phytophthora in bio-control Purpureocillium lilacinum.</title>
        <authorList>
            <person name="Wang G."/>
            <person name="Liu Z."/>
            <person name="Lin R."/>
            <person name="Li E."/>
            <person name="Mao Z."/>
            <person name="Ling J."/>
            <person name="Yin W."/>
            <person name="Xie B."/>
        </authorList>
    </citation>
    <scope>NUCLEOTIDE SEQUENCE [LARGE SCALE GENOMIC DNA]</scope>
    <source>
        <strain evidence="1">PLBJ-1</strain>
        <strain evidence="2">PLFJ-1</strain>
    </source>
</reference>
<name>A0A179GTM3_PURLI</name>
<evidence type="ECO:0000313" key="2">
    <source>
        <dbReference type="EMBL" id="OAQ88102.1"/>
    </source>
</evidence>
<dbReference type="Proteomes" id="UP000078240">
    <property type="component" value="Unassembled WGS sequence"/>
</dbReference>
<organism evidence="1 3">
    <name type="scientific">Purpureocillium lilacinum</name>
    <name type="common">Paecilomyces lilacinus</name>
    <dbReference type="NCBI Taxonomy" id="33203"/>
    <lineage>
        <taxon>Eukaryota</taxon>
        <taxon>Fungi</taxon>
        <taxon>Dikarya</taxon>
        <taxon>Ascomycota</taxon>
        <taxon>Pezizomycotina</taxon>
        <taxon>Sordariomycetes</taxon>
        <taxon>Hypocreomycetidae</taxon>
        <taxon>Hypocreales</taxon>
        <taxon>Ophiocordycipitaceae</taxon>
        <taxon>Purpureocillium</taxon>
    </lineage>
</organism>
<comment type="caution">
    <text evidence="1">The sequence shown here is derived from an EMBL/GenBank/DDBJ whole genome shotgun (WGS) entry which is preliminary data.</text>
</comment>
<dbReference type="AlphaFoldDB" id="A0A179GTM3"/>
<proteinExistence type="predicted"/>
<protein>
    <submittedName>
        <fullName evidence="1">Uncharacterized protein</fullName>
    </submittedName>
</protein>
<accession>A0A179GTM3</accession>
<dbReference type="Proteomes" id="UP000078340">
    <property type="component" value="Unassembled WGS sequence"/>
</dbReference>
<evidence type="ECO:0000313" key="3">
    <source>
        <dbReference type="Proteomes" id="UP000078240"/>
    </source>
</evidence>
<gene>
    <name evidence="1" type="ORF">VFPBJ_06074</name>
    <name evidence="2" type="ORF">VFPFJ_06567</name>
</gene>
<evidence type="ECO:0000313" key="1">
    <source>
        <dbReference type="EMBL" id="OAQ80489.1"/>
    </source>
</evidence>